<dbReference type="Proteomes" id="UP001175097">
    <property type="component" value="Unassembled WGS sequence"/>
</dbReference>
<dbReference type="EMBL" id="JAROCC010000022">
    <property type="protein sequence ID" value="MDN4609205.1"/>
    <property type="molecule type" value="Genomic_DNA"/>
</dbReference>
<dbReference type="GO" id="GO:0016301">
    <property type="term" value="F:kinase activity"/>
    <property type="evidence" value="ECO:0007669"/>
    <property type="project" value="UniProtKB-KW"/>
</dbReference>
<name>A0ABT8JVJ6_9BACL</name>
<organism evidence="2 3">
    <name type="scientific">Sporosarcina highlanderae</name>
    <dbReference type="NCBI Taxonomy" id="3035916"/>
    <lineage>
        <taxon>Bacteria</taxon>
        <taxon>Bacillati</taxon>
        <taxon>Bacillota</taxon>
        <taxon>Bacilli</taxon>
        <taxon>Bacillales</taxon>
        <taxon>Caryophanaceae</taxon>
        <taxon>Sporosarcina</taxon>
    </lineage>
</organism>
<protein>
    <submittedName>
        <fullName evidence="2">Deoxynucleoside kinase</fullName>
    </submittedName>
</protein>
<dbReference type="Pfam" id="PF01712">
    <property type="entry name" value="dNK"/>
    <property type="match status" value="1"/>
</dbReference>
<evidence type="ECO:0000313" key="3">
    <source>
        <dbReference type="Proteomes" id="UP001175097"/>
    </source>
</evidence>
<dbReference type="InterPro" id="IPR031314">
    <property type="entry name" value="DNK_dom"/>
</dbReference>
<dbReference type="PANTHER" id="PTHR10513">
    <property type="entry name" value="DEOXYNUCLEOSIDE KINASE"/>
    <property type="match status" value="1"/>
</dbReference>
<dbReference type="InterPro" id="IPR002624">
    <property type="entry name" value="DCK/DGK"/>
</dbReference>
<proteinExistence type="predicted"/>
<gene>
    <name evidence="2" type="ORF">P5G49_17220</name>
</gene>
<feature type="domain" description="Deoxynucleoside kinase" evidence="1">
    <location>
        <begin position="6"/>
        <end position="205"/>
    </location>
</feature>
<dbReference type="PIRSF" id="PIRSF000705">
    <property type="entry name" value="DNK"/>
    <property type="match status" value="1"/>
</dbReference>
<evidence type="ECO:0000313" key="2">
    <source>
        <dbReference type="EMBL" id="MDN4609205.1"/>
    </source>
</evidence>
<keyword evidence="2" id="KW-0808">Transferase</keyword>
<dbReference type="RefSeq" id="WP_301245860.1">
    <property type="nucleotide sequence ID" value="NZ_JAROCC010000022.1"/>
</dbReference>
<accession>A0ABT8JVJ6</accession>
<dbReference type="InterPro" id="IPR027417">
    <property type="entry name" value="P-loop_NTPase"/>
</dbReference>
<reference evidence="2" key="1">
    <citation type="submission" date="2023-03" db="EMBL/GenBank/DDBJ databases">
        <title>MT1 and MT2 Draft Genomes of Novel Species.</title>
        <authorList>
            <person name="Venkateswaran K."/>
        </authorList>
    </citation>
    <scope>NUCLEOTIDE SEQUENCE</scope>
    <source>
        <strain evidence="2">F6_3S_P_2</strain>
    </source>
</reference>
<keyword evidence="3" id="KW-1185">Reference proteome</keyword>
<dbReference type="PANTHER" id="PTHR10513:SF46">
    <property type="entry name" value="DEOXYGUANOSINE KINASE"/>
    <property type="match status" value="1"/>
</dbReference>
<comment type="caution">
    <text evidence="2">The sequence shown here is derived from an EMBL/GenBank/DDBJ whole genome shotgun (WGS) entry which is preliminary data.</text>
</comment>
<keyword evidence="2" id="KW-0418">Kinase</keyword>
<dbReference type="SUPFAM" id="SSF52540">
    <property type="entry name" value="P-loop containing nucleoside triphosphate hydrolases"/>
    <property type="match status" value="1"/>
</dbReference>
<dbReference type="CDD" id="cd01673">
    <property type="entry name" value="dNK"/>
    <property type="match status" value="1"/>
</dbReference>
<sequence length="211" mass="24743">MSVPFITVEGPIGVGKTTLSKAIAEAQRFHQLSEIVDENPFLNKFYDDIEEWSFQTEMFFLCNRYKQLSDIQKKFLSEREPVVADYHIFKNLIFARRTLPADEYAKYEEIYHILTRDMPVPNVIIYLHASLDTLMKRIALRGRDFEKKIDPQYLQQLSDDYEVFISDFEAAHPEIPVLRFNGDKIDFVNEAGDLQLILDKVDETIRKGVRQ</sequence>
<dbReference type="InterPro" id="IPR050566">
    <property type="entry name" value="Deoxyribonucleoside_kinase"/>
</dbReference>
<evidence type="ECO:0000259" key="1">
    <source>
        <dbReference type="Pfam" id="PF01712"/>
    </source>
</evidence>
<dbReference type="Gene3D" id="3.40.50.300">
    <property type="entry name" value="P-loop containing nucleotide triphosphate hydrolases"/>
    <property type="match status" value="1"/>
</dbReference>